<organism evidence="2 3">
    <name type="scientific">Pandoraea pnomenusa</name>
    <dbReference type="NCBI Taxonomy" id="93220"/>
    <lineage>
        <taxon>Bacteria</taxon>
        <taxon>Pseudomonadati</taxon>
        <taxon>Pseudomonadota</taxon>
        <taxon>Betaproteobacteria</taxon>
        <taxon>Burkholderiales</taxon>
        <taxon>Burkholderiaceae</taxon>
        <taxon>Pandoraea</taxon>
    </lineage>
</organism>
<gene>
    <name evidence="2" type="ORF">NCTC13160_01345</name>
</gene>
<dbReference type="AlphaFoldDB" id="A0A378YGT9"/>
<evidence type="ECO:0000313" key="2">
    <source>
        <dbReference type="EMBL" id="SUA76344.1"/>
    </source>
</evidence>
<protein>
    <submittedName>
        <fullName evidence="2">Uncharacterized protein</fullName>
    </submittedName>
</protein>
<evidence type="ECO:0000313" key="3">
    <source>
        <dbReference type="Proteomes" id="UP000254573"/>
    </source>
</evidence>
<dbReference type="Proteomes" id="UP000254573">
    <property type="component" value="Unassembled WGS sequence"/>
</dbReference>
<dbReference type="EMBL" id="UGSG01000001">
    <property type="protein sequence ID" value="SUA76344.1"/>
    <property type="molecule type" value="Genomic_DNA"/>
</dbReference>
<evidence type="ECO:0000256" key="1">
    <source>
        <dbReference type="SAM" id="MobiDB-lite"/>
    </source>
</evidence>
<reference evidence="2 3" key="1">
    <citation type="submission" date="2018-06" db="EMBL/GenBank/DDBJ databases">
        <authorList>
            <consortium name="Pathogen Informatics"/>
            <person name="Doyle S."/>
        </authorList>
    </citation>
    <scope>NUCLEOTIDE SEQUENCE [LARGE SCALE GENOMIC DNA]</scope>
    <source>
        <strain evidence="2 3">NCTC13160</strain>
    </source>
</reference>
<sequence length="36" mass="3730">MVDGTVGADDGRWHPLPGDAQVNSAACAQNECDTPM</sequence>
<accession>A0A378YGT9</accession>
<name>A0A378YGT9_9BURK</name>
<feature type="region of interest" description="Disordered" evidence="1">
    <location>
        <begin position="1"/>
        <end position="22"/>
    </location>
</feature>
<proteinExistence type="predicted"/>